<name>A0ABD1E9A8_HYPHA</name>
<dbReference type="EMBL" id="JBDJPC010000009">
    <property type="protein sequence ID" value="KAL1491227.1"/>
    <property type="molecule type" value="Genomic_DNA"/>
</dbReference>
<dbReference type="Gene3D" id="3.30.200.20">
    <property type="entry name" value="Phosphorylase Kinase, domain 1"/>
    <property type="match status" value="1"/>
</dbReference>
<dbReference type="SUPFAM" id="SSF56112">
    <property type="entry name" value="Protein kinase-like (PK-like)"/>
    <property type="match status" value="1"/>
</dbReference>
<dbReference type="PANTHER" id="PTHR22961">
    <property type="entry name" value="SER/THR PROTEIN KINASE-TRB"/>
    <property type="match status" value="1"/>
</dbReference>
<protein>
    <recommendedName>
        <fullName evidence="3">Protein kinase domain-containing protein</fullName>
    </recommendedName>
</protein>
<dbReference type="InterPro" id="IPR011009">
    <property type="entry name" value="Kinase-like_dom_sf"/>
</dbReference>
<evidence type="ECO:0000313" key="4">
    <source>
        <dbReference type="EMBL" id="KAL1491227.1"/>
    </source>
</evidence>
<dbReference type="AlphaFoldDB" id="A0ABD1E9A8"/>
<dbReference type="SMART" id="SM00220">
    <property type="entry name" value="S_TKc"/>
    <property type="match status" value="1"/>
</dbReference>
<dbReference type="PANTHER" id="PTHR22961:SF13">
    <property type="entry name" value="TRIBBLES"/>
    <property type="match status" value="1"/>
</dbReference>
<dbReference type="Pfam" id="PF00069">
    <property type="entry name" value="Pkinase"/>
    <property type="match status" value="1"/>
</dbReference>
<evidence type="ECO:0000259" key="3">
    <source>
        <dbReference type="PROSITE" id="PS50011"/>
    </source>
</evidence>
<dbReference type="FunFam" id="1.10.510.10:FF:000153">
    <property type="entry name" value="Tribbles homolog 2"/>
    <property type="match status" value="1"/>
</dbReference>
<feature type="compositionally biased region" description="Polar residues" evidence="2">
    <location>
        <begin position="1"/>
        <end position="10"/>
    </location>
</feature>
<reference evidence="4 5" key="1">
    <citation type="submission" date="2024-05" db="EMBL/GenBank/DDBJ databases">
        <title>Genetic variation in Jamaican populations of the coffee berry borer (Hypothenemus hampei).</title>
        <authorList>
            <person name="Errbii M."/>
            <person name="Myrie A."/>
        </authorList>
    </citation>
    <scope>NUCLEOTIDE SEQUENCE [LARGE SCALE GENOMIC DNA]</scope>
    <source>
        <strain evidence="4">JA-Hopewell-2020-01-JO</strain>
        <tissue evidence="4">Whole body</tissue>
    </source>
</reference>
<organism evidence="4 5">
    <name type="scientific">Hypothenemus hampei</name>
    <name type="common">Coffee berry borer</name>
    <dbReference type="NCBI Taxonomy" id="57062"/>
    <lineage>
        <taxon>Eukaryota</taxon>
        <taxon>Metazoa</taxon>
        <taxon>Ecdysozoa</taxon>
        <taxon>Arthropoda</taxon>
        <taxon>Hexapoda</taxon>
        <taxon>Insecta</taxon>
        <taxon>Pterygota</taxon>
        <taxon>Neoptera</taxon>
        <taxon>Endopterygota</taxon>
        <taxon>Coleoptera</taxon>
        <taxon>Polyphaga</taxon>
        <taxon>Cucujiformia</taxon>
        <taxon>Curculionidae</taxon>
        <taxon>Scolytinae</taxon>
        <taxon>Hypothenemus</taxon>
    </lineage>
</organism>
<dbReference type="InterPro" id="IPR000719">
    <property type="entry name" value="Prot_kinase_dom"/>
</dbReference>
<accession>A0ABD1E9A8</accession>
<sequence length="363" mass="41485">MSNVRGQPSLSGLRDIEKPNNSTDDDLIARLTSSSSPPLIRKIRVGKNGPVHHHHSVHHHHNHRHHPYRDATVINGQNNRNTSSVINSEGDLIADKYQLFEQVIGSSLFRCVDVKTQKELVCKVVSKDNHSLMSAHYRLDSAPSVQSLHEVVVGQRYLYLVFPNAHGDLHSYVRQRKRLRESEARRLFRQIAKTVRLCHRNGIVLRDLKLRKFVFADTEQTQLKLESFEDAVVLDKLDSDWLQDKRGCPAYVSPEILKAGQYSGKAADMWSMGVILYTMLVGRYPFNDAGHANLFARISSGSYVVPECVSPRARCLIRSLLRKEPSERINSEDVLFHPWLTKEDREWVARSCDQTVPESSMYD</sequence>
<proteinExistence type="inferred from homology"/>
<feature type="domain" description="Protein kinase" evidence="3">
    <location>
        <begin position="98"/>
        <end position="340"/>
    </location>
</feature>
<comment type="similarity">
    <text evidence="1">Belongs to the protein kinase superfamily. CAMK Ser/Thr protein kinase family. Tribbles subfamily.</text>
</comment>
<dbReference type="InterPro" id="IPR024104">
    <property type="entry name" value="Tribbles/Ser_Thr_kinase_40"/>
</dbReference>
<evidence type="ECO:0000256" key="2">
    <source>
        <dbReference type="SAM" id="MobiDB-lite"/>
    </source>
</evidence>
<gene>
    <name evidence="4" type="ORF">ABEB36_011856</name>
</gene>
<feature type="region of interest" description="Disordered" evidence="2">
    <location>
        <begin position="1"/>
        <end position="31"/>
    </location>
</feature>
<dbReference type="PROSITE" id="PS50011">
    <property type="entry name" value="PROTEIN_KINASE_DOM"/>
    <property type="match status" value="1"/>
</dbReference>
<dbReference type="Gene3D" id="1.10.510.10">
    <property type="entry name" value="Transferase(Phosphotransferase) domain 1"/>
    <property type="match status" value="1"/>
</dbReference>
<evidence type="ECO:0000313" key="5">
    <source>
        <dbReference type="Proteomes" id="UP001566132"/>
    </source>
</evidence>
<comment type="caution">
    <text evidence="4">The sequence shown here is derived from an EMBL/GenBank/DDBJ whole genome shotgun (WGS) entry which is preliminary data.</text>
</comment>
<evidence type="ECO:0000256" key="1">
    <source>
        <dbReference type="ARBA" id="ARBA00038180"/>
    </source>
</evidence>
<keyword evidence="5" id="KW-1185">Reference proteome</keyword>
<dbReference type="Proteomes" id="UP001566132">
    <property type="component" value="Unassembled WGS sequence"/>
</dbReference>